<feature type="compositionally biased region" description="Low complexity" evidence="1">
    <location>
        <begin position="255"/>
        <end position="266"/>
    </location>
</feature>
<reference evidence="3" key="2">
    <citation type="submission" date="2022-01" db="EMBL/GenBank/DDBJ databases">
        <authorList>
            <person name="Hirooka S."/>
            <person name="Miyagishima S.Y."/>
        </authorList>
    </citation>
    <scope>NUCLEOTIDE SEQUENCE</scope>
    <source>
        <strain evidence="3">NBRC 102759</strain>
    </source>
</reference>
<feature type="region of interest" description="Disordered" evidence="1">
    <location>
        <begin position="254"/>
        <end position="279"/>
    </location>
</feature>
<proteinExistence type="predicted"/>
<evidence type="ECO:0000313" key="4">
    <source>
        <dbReference type="Proteomes" id="UP001061958"/>
    </source>
</evidence>
<dbReference type="OrthoDB" id="6854at2759"/>
<reference evidence="3" key="1">
    <citation type="journal article" date="2022" name="Proc. Natl. Acad. Sci. U.S.A.">
        <title>Life cycle and functional genomics of the unicellular red alga Galdieria for elucidating algal and plant evolution and industrial use.</title>
        <authorList>
            <person name="Hirooka S."/>
            <person name="Itabashi T."/>
            <person name="Ichinose T.M."/>
            <person name="Onuma R."/>
            <person name="Fujiwara T."/>
            <person name="Yamashita S."/>
            <person name="Jong L.W."/>
            <person name="Tomita R."/>
            <person name="Iwane A.H."/>
            <person name="Miyagishima S.Y."/>
        </authorList>
    </citation>
    <scope>NUCLEOTIDE SEQUENCE</scope>
    <source>
        <strain evidence="3">NBRC 102759</strain>
    </source>
</reference>
<sequence length="694" mass="75209">MKQSWKLFVISKARHCPVLIDNFIIAFQMKSYHLFLILLCFSSTILPLVKAQGKTCQSQLGAEVSWTYDGSSNSTIIWNFTNPTSEERSVVLIRGATGTSSSSGVPAYAFGNAYFPAYAVDGLAEFYSKPTASDTKDSDTPLMLLEYLTSSSSTTYHKGVAFLFILKPNTTFTIVEGGFDDIVPYCQTLLDVEYYDTKKVNIDYGFLSQCLEFSFICESDPFNVTTAIYRPVNGSYLSQSEFWPSEGDTITIYDSTSSSSNTSPTSTPTPTPVPSPSHSLLASSTLGDFSYMQALGSISKNVTLAFCPNGSMLTGIENYIETGRRLKAIRLLCSDGSVSGSIGASSLSSLTKQEQKCPSPGVRSIGGKSHTMYSTSIPVRAVWDVQTFCSDGNYSSLTSHEQEFDTMQYTICPFGTVAIGIKAEIYQSYDIIATVTLQCETLNATSSNNKNSPTATPTPVPPTPTPTATCVSILEETSSSKGQWTIGTAGTYGLETFGLGGASKTYAQVFCQENATVSGVESYIQSGHLIAFRLLCSDGSRTSLVGSQNISGASHSHFHCDSYGVWGFGGKSNQVWPGLYAENELWDIRILCQSGNYSSLTSHSSQFDGAESYALCATNKVLQGVHVSQYSDDNYIGSVRGYCVAVNTSLASIRDPDSVMFKTTPVSTRTIRARSRDVVDHYIQASIAHHRRAN</sequence>
<feature type="region of interest" description="Disordered" evidence="1">
    <location>
        <begin position="446"/>
        <end position="465"/>
    </location>
</feature>
<name>A0A9C7Q388_9RHOD</name>
<accession>A0A9C7Q388</accession>
<protein>
    <submittedName>
        <fullName evidence="3">Uncharacterized protein</fullName>
    </submittedName>
</protein>
<comment type="caution">
    <text evidence="3">The sequence shown here is derived from an EMBL/GenBank/DDBJ whole genome shotgun (WGS) entry which is preliminary data.</text>
</comment>
<keyword evidence="4" id="KW-1185">Reference proteome</keyword>
<dbReference type="Proteomes" id="UP001061958">
    <property type="component" value="Unassembled WGS sequence"/>
</dbReference>
<evidence type="ECO:0000313" key="3">
    <source>
        <dbReference type="EMBL" id="GJQ15260.1"/>
    </source>
</evidence>
<organism evidence="3 4">
    <name type="scientific">Galdieria partita</name>
    <dbReference type="NCBI Taxonomy" id="83374"/>
    <lineage>
        <taxon>Eukaryota</taxon>
        <taxon>Rhodophyta</taxon>
        <taxon>Bangiophyceae</taxon>
        <taxon>Galdieriales</taxon>
        <taxon>Galdieriaceae</taxon>
        <taxon>Galdieria</taxon>
    </lineage>
</organism>
<evidence type="ECO:0000313" key="2">
    <source>
        <dbReference type="EMBL" id="GJQ14654.1"/>
    </source>
</evidence>
<dbReference type="AlphaFoldDB" id="A0A9C7Q388"/>
<evidence type="ECO:0000256" key="1">
    <source>
        <dbReference type="SAM" id="MobiDB-lite"/>
    </source>
</evidence>
<dbReference type="EMBL" id="BQMJ01000058">
    <property type="protein sequence ID" value="GJQ14654.1"/>
    <property type="molecule type" value="Genomic_DNA"/>
</dbReference>
<feature type="compositionally biased region" description="Pro residues" evidence="1">
    <location>
        <begin position="456"/>
        <end position="465"/>
    </location>
</feature>
<gene>
    <name evidence="2" type="ORF">GpartN1_g6445.t1</name>
    <name evidence="3" type="ORF">GpartN1_g7051.t1</name>
</gene>
<dbReference type="EMBL" id="BQMJ01000066">
    <property type="protein sequence ID" value="GJQ15260.1"/>
    <property type="molecule type" value="Genomic_DNA"/>
</dbReference>